<reference evidence="1 2" key="2">
    <citation type="journal article" date="2022" name="Mol. Ecol. Resour.">
        <title>The genomes of chicory, endive, great burdock and yacon provide insights into Asteraceae paleo-polyploidization history and plant inulin production.</title>
        <authorList>
            <person name="Fan W."/>
            <person name="Wang S."/>
            <person name="Wang H."/>
            <person name="Wang A."/>
            <person name="Jiang F."/>
            <person name="Liu H."/>
            <person name="Zhao H."/>
            <person name="Xu D."/>
            <person name="Zhang Y."/>
        </authorList>
    </citation>
    <scope>NUCLEOTIDE SEQUENCE [LARGE SCALE GENOMIC DNA]</scope>
    <source>
        <strain evidence="2">cv. Yunnan</strain>
        <tissue evidence="1">Leaves</tissue>
    </source>
</reference>
<proteinExistence type="predicted"/>
<reference evidence="2" key="1">
    <citation type="journal article" date="2022" name="Mol. Ecol. Resour.">
        <title>The genomes of chicory, endive, great burdock and yacon provide insights into Asteraceae palaeo-polyploidization history and plant inulin production.</title>
        <authorList>
            <person name="Fan W."/>
            <person name="Wang S."/>
            <person name="Wang H."/>
            <person name="Wang A."/>
            <person name="Jiang F."/>
            <person name="Liu H."/>
            <person name="Zhao H."/>
            <person name="Xu D."/>
            <person name="Zhang Y."/>
        </authorList>
    </citation>
    <scope>NUCLEOTIDE SEQUENCE [LARGE SCALE GENOMIC DNA]</scope>
    <source>
        <strain evidence="2">cv. Yunnan</strain>
    </source>
</reference>
<protein>
    <submittedName>
        <fullName evidence="1">Uncharacterized protein</fullName>
    </submittedName>
</protein>
<organism evidence="1 2">
    <name type="scientific">Smallanthus sonchifolius</name>
    <dbReference type="NCBI Taxonomy" id="185202"/>
    <lineage>
        <taxon>Eukaryota</taxon>
        <taxon>Viridiplantae</taxon>
        <taxon>Streptophyta</taxon>
        <taxon>Embryophyta</taxon>
        <taxon>Tracheophyta</taxon>
        <taxon>Spermatophyta</taxon>
        <taxon>Magnoliopsida</taxon>
        <taxon>eudicotyledons</taxon>
        <taxon>Gunneridae</taxon>
        <taxon>Pentapetalae</taxon>
        <taxon>asterids</taxon>
        <taxon>campanulids</taxon>
        <taxon>Asterales</taxon>
        <taxon>Asteraceae</taxon>
        <taxon>Asteroideae</taxon>
        <taxon>Heliantheae alliance</taxon>
        <taxon>Millerieae</taxon>
        <taxon>Smallanthus</taxon>
    </lineage>
</organism>
<dbReference type="EMBL" id="CM042043">
    <property type="protein sequence ID" value="KAI3696048.1"/>
    <property type="molecule type" value="Genomic_DNA"/>
</dbReference>
<name>A0ACB8ZFF9_9ASTR</name>
<accession>A0ACB8ZFF9</accession>
<sequence length="81" mass="9399">MYQTASHCSNVQCEKVNLKWISDDDDNDNNRNENQNSNRKSLILRVPALICVAVHMELTLLNEIENGVWDDEEHVELKCEN</sequence>
<gene>
    <name evidence="1" type="ORF">L1987_79057</name>
</gene>
<evidence type="ECO:0000313" key="1">
    <source>
        <dbReference type="EMBL" id="KAI3696048.1"/>
    </source>
</evidence>
<comment type="caution">
    <text evidence="1">The sequence shown here is derived from an EMBL/GenBank/DDBJ whole genome shotgun (WGS) entry which is preliminary data.</text>
</comment>
<keyword evidence="2" id="KW-1185">Reference proteome</keyword>
<dbReference type="Proteomes" id="UP001056120">
    <property type="component" value="Linkage Group LG26"/>
</dbReference>
<evidence type="ECO:0000313" key="2">
    <source>
        <dbReference type="Proteomes" id="UP001056120"/>
    </source>
</evidence>